<reference evidence="3" key="1">
    <citation type="journal article" date="2020" name="Mol. Plant Microbe Interact.">
        <title>Genome Sequence of the Biocontrol Agent Coniothyrium minitans strain Conio (IMI 134523).</title>
        <authorList>
            <person name="Patel D."/>
            <person name="Shittu T.A."/>
            <person name="Baroncelli R."/>
            <person name="Muthumeenakshi S."/>
            <person name="Osborne T.H."/>
            <person name="Janganan T.K."/>
            <person name="Sreenivasaprasad S."/>
        </authorList>
    </citation>
    <scope>NUCLEOTIDE SEQUENCE</scope>
    <source>
        <strain evidence="3">Conio</strain>
    </source>
</reference>
<keyword evidence="2" id="KW-0808">Transferase</keyword>
<dbReference type="GO" id="GO:0005759">
    <property type="term" value="C:mitochondrial matrix"/>
    <property type="evidence" value="ECO:0007669"/>
    <property type="project" value="TreeGrafter"/>
</dbReference>
<dbReference type="InterPro" id="IPR016142">
    <property type="entry name" value="Citrate_synth-like_lrg_a-sub"/>
</dbReference>
<dbReference type="Proteomes" id="UP000756921">
    <property type="component" value="Unassembled WGS sequence"/>
</dbReference>
<dbReference type="OrthoDB" id="435022at2759"/>
<protein>
    <submittedName>
        <fullName evidence="3">Citrate synthase</fullName>
    </submittedName>
</protein>
<dbReference type="InterPro" id="IPR002020">
    <property type="entry name" value="Citrate_synthase"/>
</dbReference>
<dbReference type="InterPro" id="IPR036969">
    <property type="entry name" value="Citrate_synthase_sf"/>
</dbReference>
<dbReference type="Pfam" id="PF00285">
    <property type="entry name" value="Citrate_synt"/>
    <property type="match status" value="1"/>
</dbReference>
<comment type="caution">
    <text evidence="3">The sequence shown here is derived from an EMBL/GenBank/DDBJ whole genome shotgun (WGS) entry which is preliminary data.</text>
</comment>
<dbReference type="GO" id="GO:0006099">
    <property type="term" value="P:tricarboxylic acid cycle"/>
    <property type="evidence" value="ECO:0007669"/>
    <property type="project" value="TreeGrafter"/>
</dbReference>
<proteinExistence type="inferred from homology"/>
<dbReference type="GO" id="GO:0005975">
    <property type="term" value="P:carbohydrate metabolic process"/>
    <property type="evidence" value="ECO:0007669"/>
    <property type="project" value="TreeGrafter"/>
</dbReference>
<evidence type="ECO:0000313" key="3">
    <source>
        <dbReference type="EMBL" id="KAF9740422.1"/>
    </source>
</evidence>
<dbReference type="Gene3D" id="1.10.580.10">
    <property type="entry name" value="Citrate Synthase, domain 1"/>
    <property type="match status" value="1"/>
</dbReference>
<evidence type="ECO:0000313" key="4">
    <source>
        <dbReference type="Proteomes" id="UP000756921"/>
    </source>
</evidence>
<organism evidence="3 4">
    <name type="scientific">Paraphaeosphaeria minitans</name>
    <dbReference type="NCBI Taxonomy" id="565426"/>
    <lineage>
        <taxon>Eukaryota</taxon>
        <taxon>Fungi</taxon>
        <taxon>Dikarya</taxon>
        <taxon>Ascomycota</taxon>
        <taxon>Pezizomycotina</taxon>
        <taxon>Dothideomycetes</taxon>
        <taxon>Pleosporomycetidae</taxon>
        <taxon>Pleosporales</taxon>
        <taxon>Massarineae</taxon>
        <taxon>Didymosphaeriaceae</taxon>
        <taxon>Paraphaeosphaeria</taxon>
    </lineage>
</organism>
<dbReference type="PANTHER" id="PTHR11739:SF4">
    <property type="entry name" value="CITRATE SYNTHASE, PEROXISOMAL"/>
    <property type="match status" value="1"/>
</dbReference>
<gene>
    <name evidence="3" type="ORF">PMIN01_03057</name>
</gene>
<dbReference type="AlphaFoldDB" id="A0A9P6KVH4"/>
<sequence>MKQYLNFVPPGPNYIESLYTVAMTISEAEVEVLLVHDAKTGRDYKIPTQRNFILGADLAQITRPVEDCGHVVEQSMRLLDHGFENTACMESSITFIDGQKGRILYRGYAIEELFRDHVYEDVMHLILWGALPSEEDKQRGREVMDCVAVPPGQVIKAIESFPRETDAYHMLLVGMAAFGASDSTMAGTRHEQKPVFHGNLENADRAILRTIQ</sequence>
<keyword evidence="4" id="KW-1185">Reference proteome</keyword>
<comment type="similarity">
    <text evidence="1">Belongs to the citrate synthase family.</text>
</comment>
<dbReference type="PANTHER" id="PTHR11739">
    <property type="entry name" value="CITRATE SYNTHASE"/>
    <property type="match status" value="1"/>
</dbReference>
<evidence type="ECO:0000256" key="2">
    <source>
        <dbReference type="ARBA" id="ARBA00022679"/>
    </source>
</evidence>
<dbReference type="EMBL" id="WJXW01000002">
    <property type="protein sequence ID" value="KAF9740422.1"/>
    <property type="molecule type" value="Genomic_DNA"/>
</dbReference>
<accession>A0A9P6KVH4</accession>
<dbReference type="SUPFAM" id="SSF48256">
    <property type="entry name" value="Citrate synthase"/>
    <property type="match status" value="1"/>
</dbReference>
<evidence type="ECO:0000256" key="1">
    <source>
        <dbReference type="ARBA" id="ARBA00010566"/>
    </source>
</evidence>
<dbReference type="GO" id="GO:0046912">
    <property type="term" value="F:acyltransferase activity, acyl groups converted into alkyl on transfer"/>
    <property type="evidence" value="ECO:0007669"/>
    <property type="project" value="InterPro"/>
</dbReference>
<name>A0A9P6KVH4_9PLEO</name>